<protein>
    <recommendedName>
        <fullName evidence="4">CCHC-type domain-containing protein</fullName>
    </recommendedName>
</protein>
<dbReference type="EMBL" id="OU963895">
    <property type="protein sequence ID" value="CAH0402174.1"/>
    <property type="molecule type" value="Genomic_DNA"/>
</dbReference>
<gene>
    <name evidence="2" type="ORF">CHILSU_LOCUS5413</name>
</gene>
<feature type="compositionally biased region" description="Acidic residues" evidence="1">
    <location>
        <begin position="194"/>
        <end position="207"/>
    </location>
</feature>
<name>A0ABN8B2N1_CHISP</name>
<keyword evidence="3" id="KW-1185">Reference proteome</keyword>
<proteinExistence type="predicted"/>
<evidence type="ECO:0008006" key="4">
    <source>
        <dbReference type="Google" id="ProtNLM"/>
    </source>
</evidence>
<accession>A0ABN8B2N1</accession>
<sequence>MQAEKLVSNKKLVEKDIRAQFTDQGYLSYGIIKGVDLDISEEELVKNLDSPIEVISAKRLKRLHSDGNWVDCETVRLCFKSTIAPSHAYIYKCKFEIEKYVFPVTQCSKCWKFGHIKKFCKLNKNVCPKCGGSHVNCEIEVFNVVKDSLIKHSNGSNDTNQDRTENNTKLKYGKRNEKKRRVSKNQTEDRDSTMDFEEISSETEDNPAVDTQKRKKERRFDLWRLLSNMKRIIMSEENCVNKVVLIFKVIIEELKPYFENILSGISLSGTLLNLING</sequence>
<feature type="compositionally biased region" description="Basic residues" evidence="1">
    <location>
        <begin position="171"/>
        <end position="183"/>
    </location>
</feature>
<organism evidence="2 3">
    <name type="scientific">Chilo suppressalis</name>
    <name type="common">Asiatic rice borer moth</name>
    <dbReference type="NCBI Taxonomy" id="168631"/>
    <lineage>
        <taxon>Eukaryota</taxon>
        <taxon>Metazoa</taxon>
        <taxon>Ecdysozoa</taxon>
        <taxon>Arthropoda</taxon>
        <taxon>Hexapoda</taxon>
        <taxon>Insecta</taxon>
        <taxon>Pterygota</taxon>
        <taxon>Neoptera</taxon>
        <taxon>Endopterygota</taxon>
        <taxon>Lepidoptera</taxon>
        <taxon>Glossata</taxon>
        <taxon>Ditrysia</taxon>
        <taxon>Pyraloidea</taxon>
        <taxon>Crambidae</taxon>
        <taxon>Crambinae</taxon>
        <taxon>Chilo</taxon>
    </lineage>
</organism>
<evidence type="ECO:0000313" key="2">
    <source>
        <dbReference type="EMBL" id="CAH0402174.1"/>
    </source>
</evidence>
<reference evidence="2" key="1">
    <citation type="submission" date="2021-12" db="EMBL/GenBank/DDBJ databases">
        <authorList>
            <person name="King R."/>
        </authorList>
    </citation>
    <scope>NUCLEOTIDE SEQUENCE</scope>
</reference>
<dbReference type="Proteomes" id="UP001153292">
    <property type="component" value="Chromosome 2"/>
</dbReference>
<evidence type="ECO:0000313" key="3">
    <source>
        <dbReference type="Proteomes" id="UP001153292"/>
    </source>
</evidence>
<feature type="region of interest" description="Disordered" evidence="1">
    <location>
        <begin position="153"/>
        <end position="213"/>
    </location>
</feature>
<evidence type="ECO:0000256" key="1">
    <source>
        <dbReference type="SAM" id="MobiDB-lite"/>
    </source>
</evidence>